<evidence type="ECO:0000313" key="3">
    <source>
        <dbReference type="Proteomes" id="UP000243975"/>
    </source>
</evidence>
<evidence type="ECO:0000256" key="1">
    <source>
        <dbReference type="SAM" id="Phobius"/>
    </source>
</evidence>
<comment type="caution">
    <text evidence="2">The sequence shown here is derived from an EMBL/GenBank/DDBJ whole genome shotgun (WGS) entry which is preliminary data.</text>
</comment>
<dbReference type="PANTHER" id="PTHR34774">
    <property type="entry name" value="EPHRIN-A3 PROTEIN"/>
    <property type="match status" value="1"/>
</dbReference>
<keyword evidence="1" id="KW-0812">Transmembrane</keyword>
<dbReference type="STRING" id="59895.A0A103YBM7"/>
<organism evidence="2 3">
    <name type="scientific">Cynara cardunculus var. scolymus</name>
    <name type="common">Globe artichoke</name>
    <name type="synonym">Cynara scolymus</name>
    <dbReference type="NCBI Taxonomy" id="59895"/>
    <lineage>
        <taxon>Eukaryota</taxon>
        <taxon>Viridiplantae</taxon>
        <taxon>Streptophyta</taxon>
        <taxon>Embryophyta</taxon>
        <taxon>Tracheophyta</taxon>
        <taxon>Spermatophyta</taxon>
        <taxon>Magnoliopsida</taxon>
        <taxon>eudicotyledons</taxon>
        <taxon>Gunneridae</taxon>
        <taxon>Pentapetalae</taxon>
        <taxon>asterids</taxon>
        <taxon>campanulids</taxon>
        <taxon>Asterales</taxon>
        <taxon>Asteraceae</taxon>
        <taxon>Carduoideae</taxon>
        <taxon>Cardueae</taxon>
        <taxon>Carduinae</taxon>
        <taxon>Cynara</taxon>
    </lineage>
</organism>
<gene>
    <name evidence="2" type="ORF">Ccrd_015571</name>
</gene>
<name>A0A103YBM7_CYNCS</name>
<dbReference type="Proteomes" id="UP000243975">
    <property type="component" value="Unassembled WGS sequence"/>
</dbReference>
<evidence type="ECO:0000313" key="2">
    <source>
        <dbReference type="EMBL" id="KVI06102.1"/>
    </source>
</evidence>
<keyword evidence="1" id="KW-1133">Transmembrane helix</keyword>
<dbReference type="OrthoDB" id="2019292at2759"/>
<proteinExistence type="predicted"/>
<dbReference type="PANTHER" id="PTHR34774:SF1">
    <property type="entry name" value="EPHRIN-A3 PROTEIN"/>
    <property type="match status" value="1"/>
</dbReference>
<dbReference type="Gramene" id="KVI06102">
    <property type="protein sequence ID" value="KVI06102"/>
    <property type="gene ID" value="Ccrd_015571"/>
</dbReference>
<accession>A0A103YBM7</accession>
<dbReference type="EMBL" id="LEKV01001851">
    <property type="protein sequence ID" value="KVI06102.1"/>
    <property type="molecule type" value="Genomic_DNA"/>
</dbReference>
<reference evidence="2 3" key="1">
    <citation type="journal article" date="2016" name="Sci. Rep.">
        <title>The genome sequence of the outbreeding globe artichoke constructed de novo incorporating a phase-aware low-pass sequencing strategy of F1 progeny.</title>
        <authorList>
            <person name="Scaglione D."/>
            <person name="Reyes-Chin-Wo S."/>
            <person name="Acquadro A."/>
            <person name="Froenicke L."/>
            <person name="Portis E."/>
            <person name="Beitel C."/>
            <person name="Tirone M."/>
            <person name="Mauro R."/>
            <person name="Lo Monaco A."/>
            <person name="Mauromicale G."/>
            <person name="Faccioli P."/>
            <person name="Cattivelli L."/>
            <person name="Rieseberg L."/>
            <person name="Michelmore R."/>
            <person name="Lanteri S."/>
        </authorList>
    </citation>
    <scope>NUCLEOTIDE SEQUENCE [LARGE SCALE GENOMIC DNA]</scope>
    <source>
        <strain evidence="2">2C</strain>
    </source>
</reference>
<keyword evidence="1" id="KW-0472">Membrane</keyword>
<sequence>MAHPSESLNSNSEKSLSSDCGLWGGNESHRVPKRHINDTTQYLKLISQLPSLTLSLWCESRIKDKIIDFLSSPALFSSDLLFTAMVLDGIITSPHRRSQTAFSSPSFKKQYTKEDELGSFSTVIRRHRYLLTALVLLAVLCTIYLYFAVTLGAGDVCYGLNPTQKALCRVQLAKESIAKRKLKL</sequence>
<dbReference type="AlphaFoldDB" id="A0A103YBM7"/>
<keyword evidence="3" id="KW-1185">Reference proteome</keyword>
<feature type="transmembrane region" description="Helical" evidence="1">
    <location>
        <begin position="129"/>
        <end position="149"/>
    </location>
</feature>
<protein>
    <submittedName>
        <fullName evidence="2">Uncharacterized protein</fullName>
    </submittedName>
</protein>